<reference evidence="1 2" key="1">
    <citation type="journal article" date="2019" name="Int. J. Syst. Evol. Microbiol.">
        <title>The Global Catalogue of Microorganisms (GCM) 10K type strain sequencing project: providing services to taxonomists for standard genome sequencing and annotation.</title>
        <authorList>
            <consortium name="The Broad Institute Genomics Platform"/>
            <consortium name="The Broad Institute Genome Sequencing Center for Infectious Disease"/>
            <person name="Wu L."/>
            <person name="Ma J."/>
        </authorList>
    </citation>
    <scope>NUCLEOTIDE SEQUENCE [LARGE SCALE GENOMIC DNA]</scope>
    <source>
        <strain evidence="1 2">JCM 16082</strain>
    </source>
</reference>
<accession>A0ABN1MKN5</accession>
<evidence type="ECO:0000313" key="2">
    <source>
        <dbReference type="Proteomes" id="UP001500507"/>
    </source>
</evidence>
<dbReference type="EMBL" id="BAAAFG010000016">
    <property type="protein sequence ID" value="GAA0873434.1"/>
    <property type="molecule type" value="Genomic_DNA"/>
</dbReference>
<evidence type="ECO:0000313" key="1">
    <source>
        <dbReference type="EMBL" id="GAA0873434.1"/>
    </source>
</evidence>
<gene>
    <name evidence="1" type="ORF">GCM10009117_25810</name>
</gene>
<dbReference type="RefSeq" id="WP_343768454.1">
    <property type="nucleotide sequence ID" value="NZ_BAAAFG010000016.1"/>
</dbReference>
<keyword evidence="2" id="KW-1185">Reference proteome</keyword>
<proteinExistence type="predicted"/>
<name>A0ABN1MKN5_9FLAO</name>
<sequence>MKTLLITLFLGLVFLHTSFNNKTVDLDFNRTKTHSASLVNNDSLVFAGVVYTYELFKNKHTQLYILKDKKGQTLLKDLHYFGQINGGFQALNHSTEIEYYDYNLKLLTSPPEPETYFVCGNVGTYLLTIEKIDDTYVIKKAEGFTSLPKDKDKKVIASLNSKGIKDICFLNETRTLQYDDNTRASEIIVIHYDNSYGIWDDGKITRYDNVFQNTFPIKVMKNNQYGYYGITNGTPYSSLGNFEYSLAPFEKSNGEIGFIHLTGKEYIKSEG</sequence>
<comment type="caution">
    <text evidence="1">The sequence shown here is derived from an EMBL/GenBank/DDBJ whole genome shotgun (WGS) entry which is preliminary data.</text>
</comment>
<organism evidence="1 2">
    <name type="scientific">Gangjinia marincola</name>
    <dbReference type="NCBI Taxonomy" id="578463"/>
    <lineage>
        <taxon>Bacteria</taxon>
        <taxon>Pseudomonadati</taxon>
        <taxon>Bacteroidota</taxon>
        <taxon>Flavobacteriia</taxon>
        <taxon>Flavobacteriales</taxon>
        <taxon>Flavobacteriaceae</taxon>
        <taxon>Gangjinia</taxon>
    </lineage>
</organism>
<protein>
    <submittedName>
        <fullName evidence="1">Uncharacterized protein</fullName>
    </submittedName>
</protein>
<dbReference type="Proteomes" id="UP001500507">
    <property type="component" value="Unassembled WGS sequence"/>
</dbReference>